<protein>
    <submittedName>
        <fullName evidence="2">Small multi-drug export protein</fullName>
    </submittedName>
</protein>
<proteinExistence type="predicted"/>
<dbReference type="Proteomes" id="UP000604730">
    <property type="component" value="Unassembled WGS sequence"/>
</dbReference>
<evidence type="ECO:0000313" key="3">
    <source>
        <dbReference type="Proteomes" id="UP000604730"/>
    </source>
</evidence>
<dbReference type="InterPro" id="IPR009577">
    <property type="entry name" value="Sm_multidrug_ex"/>
</dbReference>
<keyword evidence="1" id="KW-1133">Transmembrane helix</keyword>
<dbReference type="EMBL" id="JAEPRJ010000001">
    <property type="protein sequence ID" value="MBK5896456.1"/>
    <property type="molecule type" value="Genomic_DNA"/>
</dbReference>
<keyword evidence="3" id="KW-1185">Reference proteome</keyword>
<evidence type="ECO:0000256" key="1">
    <source>
        <dbReference type="SAM" id="Phobius"/>
    </source>
</evidence>
<dbReference type="RefSeq" id="WP_208428026.1">
    <property type="nucleotide sequence ID" value="NZ_JAEPRJ010000001.1"/>
</dbReference>
<feature type="transmembrane region" description="Helical" evidence="1">
    <location>
        <begin position="90"/>
        <end position="110"/>
    </location>
</feature>
<comment type="caution">
    <text evidence="2">The sequence shown here is derived from an EMBL/GenBank/DDBJ whole genome shotgun (WGS) entry which is preliminary data.</text>
</comment>
<evidence type="ECO:0000313" key="2">
    <source>
        <dbReference type="EMBL" id="MBK5896456.1"/>
    </source>
</evidence>
<accession>A0ABS1IX40</accession>
<sequence>MLIKYLQVFFISMLPIIELRGAIPFATAIGVPPLTAYVISIIGNMVPVPLIFLFASKFLHWGKDKAYIGKMCHFFLEKGYRAGEKLENKAGFGLFIALTLFVGIPIPGTGAWTGSLAASLLGINIKKGTIAVLAGVLLAGIIMMVVSLGALSFLTR</sequence>
<feature type="transmembrane region" description="Helical" evidence="1">
    <location>
        <begin position="130"/>
        <end position="154"/>
    </location>
</feature>
<dbReference type="PANTHER" id="PTHR36007">
    <property type="entry name" value="TRANSPORT PROTEIN-RELATED"/>
    <property type="match status" value="1"/>
</dbReference>
<gene>
    <name evidence="2" type="ORF">JJN12_01470</name>
</gene>
<keyword evidence="1" id="KW-0472">Membrane</keyword>
<dbReference type="Pfam" id="PF06695">
    <property type="entry name" value="Sm_multidrug_ex"/>
    <property type="match status" value="1"/>
</dbReference>
<keyword evidence="1" id="KW-0812">Transmembrane</keyword>
<organism evidence="2 3">
    <name type="scientific">Catonella massiliensis</name>
    <dbReference type="NCBI Taxonomy" id="2799636"/>
    <lineage>
        <taxon>Bacteria</taxon>
        <taxon>Bacillati</taxon>
        <taxon>Bacillota</taxon>
        <taxon>Clostridia</taxon>
        <taxon>Lachnospirales</taxon>
        <taxon>Lachnospiraceae</taxon>
        <taxon>Catonella</taxon>
    </lineage>
</organism>
<reference evidence="2 3" key="1">
    <citation type="submission" date="2021-01" db="EMBL/GenBank/DDBJ databases">
        <title>Isolation and description of Catonella massiliensis sp. nov., a novel Catonella species, isolated from a stable periodontitis subject.</title>
        <authorList>
            <person name="Antezack A."/>
            <person name="Boxberger M."/>
            <person name="La Scola B."/>
            <person name="Monnet-Corti V."/>
        </authorList>
    </citation>
    <scope>NUCLEOTIDE SEQUENCE [LARGE SCALE GENOMIC DNA]</scope>
    <source>
        <strain evidence="2 3">Marseille-Q4567</strain>
    </source>
</reference>
<dbReference type="PANTHER" id="PTHR36007:SF2">
    <property type="entry name" value="TRANSPORT PROTEIN-RELATED"/>
    <property type="match status" value="1"/>
</dbReference>
<feature type="transmembrane region" description="Helical" evidence="1">
    <location>
        <begin position="37"/>
        <end position="55"/>
    </location>
</feature>
<name>A0ABS1IX40_9FIRM</name>